<dbReference type="InterPro" id="IPR036890">
    <property type="entry name" value="HATPase_C_sf"/>
</dbReference>
<evidence type="ECO:0000313" key="3">
    <source>
        <dbReference type="EMBL" id="SDG98488.1"/>
    </source>
</evidence>
<protein>
    <recommendedName>
        <fullName evidence="2">Sacsin/Nov domain-containing protein</fullName>
    </recommendedName>
</protein>
<reference evidence="3 4" key="1">
    <citation type="submission" date="2016-10" db="EMBL/GenBank/DDBJ databases">
        <authorList>
            <person name="de Groot N.N."/>
        </authorList>
    </citation>
    <scope>NUCLEOTIDE SEQUENCE [LARGE SCALE GENOMIC DNA]</scope>
    <source>
        <strain evidence="3 4">CGMCC 1.10267</strain>
    </source>
</reference>
<feature type="domain" description="Sacsin/Nov" evidence="2">
    <location>
        <begin position="75"/>
        <end position="122"/>
    </location>
</feature>
<dbReference type="STRING" id="440168.SAMN04487974_11513"/>
<evidence type="ECO:0000313" key="4">
    <source>
        <dbReference type="Proteomes" id="UP000199495"/>
    </source>
</evidence>
<dbReference type="Gene3D" id="3.30.565.10">
    <property type="entry name" value="Histidine kinase-like ATPase, C-terminal domain"/>
    <property type="match status" value="1"/>
</dbReference>
<dbReference type="OrthoDB" id="9802640at2"/>
<dbReference type="PANTHER" id="PTHR32387:SF0">
    <property type="entry name" value="PROTEIN NO VEIN"/>
    <property type="match status" value="1"/>
</dbReference>
<dbReference type="Pfam" id="PF25794">
    <property type="entry name" value="SACS"/>
    <property type="match status" value="1"/>
</dbReference>
<sequence length="1041" mass="115181">MALSFETWLHELRERRQRWVDASHENDFDRGIWNATVEKYADPSHFIFELLQNAEDEGATQGCFYLGSSTIVFEHNGKPFDRDDIEGITGIGNTTKLEEANKIGCFGIGFKSVYVVTERPEVHCTTEGMPIAFGIRDLVVPELIATSHTASTTRIVLPLLPHKAAAILARVHDALDKSGPRSLLFLQNLTLLKWVIGSNSSQCVVEDGEGGLRILRSTVGAKPAQADRFIMLSRPVHHENDARSYSVKIALRLNDGGDIVPEAATTRLAVFFETEEPTGLHFQVHGPFQLTDNRANIKREDPWNTLLIDEVSTLLAESLPVLRDRGLIKRSFLEVMPNASDDLPEPWQPLLATVVEAFQAHALLPAYTGGHVSARAAVRGVSEIRDLLSDEGLANFGGLPDRHWVGSGMRNSRTDAFLATLKLTEWGYAEFVAAFQRAFGRSWNSGDIAASAKAQTWFDALPDDQVQRLYILADAAMRAQKSSGALNHLSFVRLEDGTRTSPANALLPPADTPLDEEAAAHGLTLVRSALTRTGRARGKDVEQFLKKVGVKEIGERDYLAAILRANYGDGVRPPSNERHLQHMRRFLRWHEQSEDCRLFEDVAFLRVEGAEGYHKADSIFIDRPYIDAGLAIIYRSGVKGRDRLPLWSGYSKLKRTALLTLLKKVGVEHALTIYRTRISYSHAHYRSLVGGFGQSRVTSTEVNYDYTIFQLAELIAKRNPEISKLIWKAIAAVGGHVMQACYAPNQAHEPHRAPSTLALCLRDAEWIPAKDGSLRRPSAITTPELATGLSTGGNEDWLNAIGFASEHRQRSEQSQLRRKAAKSIGLPEELADQLASLSPDALKTLGSEMLQRIASGAFTTPRFPEREAPNPARRAEKLAERASAAPAKAYESRSRSVRTTDKDVRQLARPYLRDLYTNPDGEMICQACHLAMPFRLEDGTPYFEAPELLQSSSAELAENHLALCPTCCAKWQHANSTSDVEIGDGIESAELPELNIILAGEATRLRFVQVHFDDLRTIFEVTGRNPPSAAGATVPLAADDR</sequence>
<feature type="compositionally biased region" description="Basic and acidic residues" evidence="1">
    <location>
        <begin position="863"/>
        <end position="880"/>
    </location>
</feature>
<proteinExistence type="predicted"/>
<dbReference type="AlphaFoldDB" id="A0A1G7YPK2"/>
<gene>
    <name evidence="3" type="ORF">SAMN04487974_11513</name>
</gene>
<feature type="compositionally biased region" description="Basic and acidic residues" evidence="1">
    <location>
        <begin position="890"/>
        <end position="902"/>
    </location>
</feature>
<keyword evidence="4" id="KW-1185">Reference proteome</keyword>
<dbReference type="NCBIfam" id="NF047352">
    <property type="entry name" value="P_loop_sacsin"/>
    <property type="match status" value="1"/>
</dbReference>
<dbReference type="InterPro" id="IPR052957">
    <property type="entry name" value="Auxin_embryo_med"/>
</dbReference>
<dbReference type="InterPro" id="IPR058210">
    <property type="entry name" value="SACS/Nov_dom"/>
</dbReference>
<evidence type="ECO:0000256" key="1">
    <source>
        <dbReference type="SAM" id="MobiDB-lite"/>
    </source>
</evidence>
<dbReference type="PANTHER" id="PTHR32387">
    <property type="entry name" value="WU:FJ29H11"/>
    <property type="match status" value="1"/>
</dbReference>
<dbReference type="SUPFAM" id="SSF55874">
    <property type="entry name" value="ATPase domain of HSP90 chaperone/DNA topoisomerase II/histidine kinase"/>
    <property type="match status" value="1"/>
</dbReference>
<dbReference type="Proteomes" id="UP000199495">
    <property type="component" value="Unassembled WGS sequence"/>
</dbReference>
<dbReference type="EMBL" id="FNCS01000015">
    <property type="protein sequence ID" value="SDG98488.1"/>
    <property type="molecule type" value="Genomic_DNA"/>
</dbReference>
<accession>A0A1G7YPK2</accession>
<organism evidence="3 4">
    <name type="scientific">Pelagibacterium luteolum</name>
    <dbReference type="NCBI Taxonomy" id="440168"/>
    <lineage>
        <taxon>Bacteria</taxon>
        <taxon>Pseudomonadati</taxon>
        <taxon>Pseudomonadota</taxon>
        <taxon>Alphaproteobacteria</taxon>
        <taxon>Hyphomicrobiales</taxon>
        <taxon>Devosiaceae</taxon>
        <taxon>Pelagibacterium</taxon>
    </lineage>
</organism>
<name>A0A1G7YPK2_9HYPH</name>
<evidence type="ECO:0000259" key="2">
    <source>
        <dbReference type="Pfam" id="PF25794"/>
    </source>
</evidence>
<feature type="region of interest" description="Disordered" evidence="1">
    <location>
        <begin position="856"/>
        <end position="902"/>
    </location>
</feature>
<dbReference type="RefSeq" id="WP_090598068.1">
    <property type="nucleotide sequence ID" value="NZ_FNCS01000015.1"/>
</dbReference>